<dbReference type="GO" id="GO:0003677">
    <property type="term" value="F:DNA binding"/>
    <property type="evidence" value="ECO:0007669"/>
    <property type="project" value="UniProtKB-KW"/>
</dbReference>
<reference evidence="5 6" key="1">
    <citation type="submission" date="2016-03" db="EMBL/GenBank/DDBJ databases">
        <title>Acinetobacter genomospecies 28 strain ANC 4149.</title>
        <authorList>
            <person name="Radolfova-Krizova L."/>
            <person name="Nemec A."/>
        </authorList>
    </citation>
    <scope>NUCLEOTIDE SEQUENCE [LARGE SCALE GENOMIC DNA]</scope>
    <source>
        <strain evidence="5 6">ANC 4149</strain>
    </source>
</reference>
<sequence length="163" mass="18508">MKSLSNIDDNSENTIPQLDGIPTLIRENHRLLAKAFQDFMGDSTMQVADWYVMRALHEQDGLMQRDVAQRIGIMDAHTGVVIRRLEALGLVKRESDKKDMRKQCVFLTDAGRKCEQSLRSVAHRVDGIALIGLSSEEIEALHILLSRIRHNLSNNENFITLNN</sequence>
<dbReference type="OrthoDB" id="9806864at2"/>
<evidence type="ECO:0000256" key="1">
    <source>
        <dbReference type="ARBA" id="ARBA00023015"/>
    </source>
</evidence>
<keyword evidence="1" id="KW-0805">Transcription regulation</keyword>
<feature type="domain" description="HTH marR-type" evidence="4">
    <location>
        <begin position="18"/>
        <end position="150"/>
    </location>
</feature>
<keyword evidence="2" id="KW-0238">DNA-binding</keyword>
<dbReference type="EMBL" id="LUAW01000013">
    <property type="protein sequence ID" value="KYQ72733.1"/>
    <property type="molecule type" value="Genomic_DNA"/>
</dbReference>
<dbReference type="Pfam" id="PF12802">
    <property type="entry name" value="MarR_2"/>
    <property type="match status" value="1"/>
</dbReference>
<evidence type="ECO:0000259" key="4">
    <source>
        <dbReference type="PROSITE" id="PS50995"/>
    </source>
</evidence>
<dbReference type="AlphaFoldDB" id="A0A151Y3X2"/>
<protein>
    <recommendedName>
        <fullName evidence="4">HTH marR-type domain-containing protein</fullName>
    </recommendedName>
</protein>
<keyword evidence="3" id="KW-0804">Transcription</keyword>
<dbReference type="SMART" id="SM00347">
    <property type="entry name" value="HTH_MARR"/>
    <property type="match status" value="1"/>
</dbReference>
<dbReference type="SUPFAM" id="SSF46785">
    <property type="entry name" value="Winged helix' DNA-binding domain"/>
    <property type="match status" value="1"/>
</dbReference>
<comment type="caution">
    <text evidence="5">The sequence shown here is derived from an EMBL/GenBank/DDBJ whole genome shotgun (WGS) entry which is preliminary data.</text>
</comment>
<dbReference type="Proteomes" id="UP000076276">
    <property type="component" value="Unassembled WGS sequence"/>
</dbReference>
<dbReference type="Gene3D" id="1.10.10.10">
    <property type="entry name" value="Winged helix-like DNA-binding domain superfamily/Winged helix DNA-binding domain"/>
    <property type="match status" value="1"/>
</dbReference>
<dbReference type="InterPro" id="IPR036388">
    <property type="entry name" value="WH-like_DNA-bd_sf"/>
</dbReference>
<evidence type="ECO:0000256" key="3">
    <source>
        <dbReference type="ARBA" id="ARBA00023163"/>
    </source>
</evidence>
<dbReference type="InterPro" id="IPR036390">
    <property type="entry name" value="WH_DNA-bd_sf"/>
</dbReference>
<dbReference type="PANTHER" id="PTHR42756:SF1">
    <property type="entry name" value="TRANSCRIPTIONAL REPRESSOR OF EMRAB OPERON"/>
    <property type="match status" value="1"/>
</dbReference>
<evidence type="ECO:0000256" key="2">
    <source>
        <dbReference type="ARBA" id="ARBA00023125"/>
    </source>
</evidence>
<dbReference type="STRING" id="1806892.AZH43_07700"/>
<dbReference type="GO" id="GO:0003700">
    <property type="term" value="F:DNA-binding transcription factor activity"/>
    <property type="evidence" value="ECO:0007669"/>
    <property type="project" value="InterPro"/>
</dbReference>
<dbReference type="PANTHER" id="PTHR42756">
    <property type="entry name" value="TRANSCRIPTIONAL REGULATOR, MARR"/>
    <property type="match status" value="1"/>
</dbReference>
<dbReference type="InterPro" id="IPR000835">
    <property type="entry name" value="HTH_MarR-typ"/>
</dbReference>
<evidence type="ECO:0000313" key="5">
    <source>
        <dbReference type="EMBL" id="KYQ72733.1"/>
    </source>
</evidence>
<keyword evidence="6" id="KW-1185">Reference proteome</keyword>
<dbReference type="PROSITE" id="PS50995">
    <property type="entry name" value="HTH_MARR_2"/>
    <property type="match status" value="1"/>
</dbReference>
<organism evidence="5 6">
    <name type="scientific">Acinetobacter pragensis</name>
    <dbReference type="NCBI Taxonomy" id="1806892"/>
    <lineage>
        <taxon>Bacteria</taxon>
        <taxon>Pseudomonadati</taxon>
        <taxon>Pseudomonadota</taxon>
        <taxon>Gammaproteobacteria</taxon>
        <taxon>Moraxellales</taxon>
        <taxon>Moraxellaceae</taxon>
        <taxon>Acinetobacter</taxon>
    </lineage>
</organism>
<dbReference type="RefSeq" id="WP_067667018.1">
    <property type="nucleotide sequence ID" value="NZ_CBCSIK010000008.1"/>
</dbReference>
<gene>
    <name evidence="5" type="ORF">AZH43_07700</name>
</gene>
<evidence type="ECO:0000313" key="6">
    <source>
        <dbReference type="Proteomes" id="UP000076276"/>
    </source>
</evidence>
<proteinExistence type="predicted"/>
<accession>A0A151Y3X2</accession>
<name>A0A151Y3X2_9GAMM</name>